<sequence length="90" mass="9511">MAEGTTRTPDALVNGTPTEFKTLNEGASNNTVKNALDSASGQAPNAIINAKHSGISQDEAQRGLNRFLGASPDTMTTVRIIGDGWEINWP</sequence>
<comment type="caution">
    <text evidence="3">The sequence shown here is derived from an EMBL/GenBank/DDBJ whole genome shotgun (WGS) entry which is preliminary data.</text>
</comment>
<dbReference type="Gene3D" id="3.40.1350.120">
    <property type="match status" value="1"/>
</dbReference>
<dbReference type="RefSeq" id="WP_084471360.1">
    <property type="nucleotide sequence ID" value="NZ_JAAXOO010000006.1"/>
</dbReference>
<protein>
    <recommendedName>
        <fullName evidence="2">tRNA nuclease CdiA C-terminal domain-containing protein</fullName>
    </recommendedName>
</protein>
<dbReference type="Proteomes" id="UP000565715">
    <property type="component" value="Unassembled WGS sequence"/>
</dbReference>
<organism evidence="3 4">
    <name type="scientific">Nocardia speluncae</name>
    <dbReference type="NCBI Taxonomy" id="419477"/>
    <lineage>
        <taxon>Bacteria</taxon>
        <taxon>Bacillati</taxon>
        <taxon>Actinomycetota</taxon>
        <taxon>Actinomycetes</taxon>
        <taxon>Mycobacteriales</taxon>
        <taxon>Nocardiaceae</taxon>
        <taxon>Nocardia</taxon>
    </lineage>
</organism>
<evidence type="ECO:0000313" key="4">
    <source>
        <dbReference type="Proteomes" id="UP000565715"/>
    </source>
</evidence>
<reference evidence="3 4" key="1">
    <citation type="submission" date="2020-04" db="EMBL/GenBank/DDBJ databases">
        <title>MicrobeNet Type strains.</title>
        <authorList>
            <person name="Nicholson A.C."/>
        </authorList>
    </citation>
    <scope>NUCLEOTIDE SEQUENCE [LARGE SCALE GENOMIC DNA]</scope>
    <source>
        <strain evidence="3 4">DSM 45078</strain>
    </source>
</reference>
<name>A0A846XKT9_9NOCA</name>
<evidence type="ECO:0000256" key="1">
    <source>
        <dbReference type="SAM" id="MobiDB-lite"/>
    </source>
</evidence>
<dbReference type="Pfam" id="PF18451">
    <property type="entry name" value="CdiA_C"/>
    <property type="match status" value="1"/>
</dbReference>
<feature type="region of interest" description="Disordered" evidence="1">
    <location>
        <begin position="1"/>
        <end position="24"/>
    </location>
</feature>
<dbReference type="InterPro" id="IPR040559">
    <property type="entry name" value="CdiA_C"/>
</dbReference>
<proteinExistence type="predicted"/>
<dbReference type="EMBL" id="JAAXOO010000006">
    <property type="protein sequence ID" value="NKY35945.1"/>
    <property type="molecule type" value="Genomic_DNA"/>
</dbReference>
<dbReference type="AlphaFoldDB" id="A0A846XKT9"/>
<feature type="compositionally biased region" description="Polar residues" evidence="1">
    <location>
        <begin position="15"/>
        <end position="24"/>
    </location>
</feature>
<accession>A0A846XKT9</accession>
<evidence type="ECO:0000313" key="3">
    <source>
        <dbReference type="EMBL" id="NKY35945.1"/>
    </source>
</evidence>
<evidence type="ECO:0000259" key="2">
    <source>
        <dbReference type="Pfam" id="PF18451"/>
    </source>
</evidence>
<gene>
    <name evidence="3" type="ORF">HGA13_23135</name>
</gene>
<keyword evidence="4" id="KW-1185">Reference proteome</keyword>
<feature type="domain" description="tRNA nuclease CdiA C-terminal" evidence="2">
    <location>
        <begin position="7"/>
        <end position="83"/>
    </location>
</feature>